<evidence type="ECO:0000313" key="1">
    <source>
        <dbReference type="EMBL" id="OAQ88756.1"/>
    </source>
</evidence>
<dbReference type="AlphaFoldDB" id="A0A179HEF4"/>
<comment type="caution">
    <text evidence="1">The sequence shown here is derived from an EMBL/GenBank/DDBJ whole genome shotgun (WGS) entry which is preliminary data.</text>
</comment>
<gene>
    <name evidence="1" type="ORF">VFPFJ_07221</name>
</gene>
<reference evidence="1 2" key="1">
    <citation type="submission" date="2016-02" db="EMBL/GenBank/DDBJ databases">
        <title>Biosynthesis of antibiotic leucinostatins and their inhibition on Phytophthora in bio-control Purpureocillium lilacinum.</title>
        <authorList>
            <person name="Wang G."/>
            <person name="Liu Z."/>
            <person name="Lin R."/>
            <person name="Li E."/>
            <person name="Mao Z."/>
            <person name="Ling J."/>
            <person name="Yin W."/>
            <person name="Xie B."/>
        </authorList>
    </citation>
    <scope>NUCLEOTIDE SEQUENCE [LARGE SCALE GENOMIC DNA]</scope>
    <source>
        <strain evidence="1">PLFJ-1</strain>
    </source>
</reference>
<sequence>MVVARAKEKSQRAGLVLQVSRNADGWSRQQIRVVCARQTSGGKGPTAMTMRWRYCLQRINEAGGERALARTKMMMESEMRRKTRNKKRLRSVMRSDAQCRWTGGLVMRREAAAGVGG</sequence>
<dbReference type="EMBL" id="LSBI01000006">
    <property type="protein sequence ID" value="OAQ88756.1"/>
    <property type="molecule type" value="Genomic_DNA"/>
</dbReference>
<name>A0A179HEF4_PURLI</name>
<proteinExistence type="predicted"/>
<evidence type="ECO:0000313" key="2">
    <source>
        <dbReference type="Proteomes" id="UP000078340"/>
    </source>
</evidence>
<organism evidence="1 2">
    <name type="scientific">Purpureocillium lilacinum</name>
    <name type="common">Paecilomyces lilacinus</name>
    <dbReference type="NCBI Taxonomy" id="33203"/>
    <lineage>
        <taxon>Eukaryota</taxon>
        <taxon>Fungi</taxon>
        <taxon>Dikarya</taxon>
        <taxon>Ascomycota</taxon>
        <taxon>Pezizomycotina</taxon>
        <taxon>Sordariomycetes</taxon>
        <taxon>Hypocreomycetidae</taxon>
        <taxon>Hypocreales</taxon>
        <taxon>Ophiocordycipitaceae</taxon>
        <taxon>Purpureocillium</taxon>
    </lineage>
</organism>
<dbReference type="Proteomes" id="UP000078340">
    <property type="component" value="Unassembled WGS sequence"/>
</dbReference>
<protein>
    <submittedName>
        <fullName evidence="1">Uncharacterized protein</fullName>
    </submittedName>
</protein>
<accession>A0A179HEF4</accession>